<dbReference type="Gene3D" id="1.20.1280.50">
    <property type="match status" value="1"/>
</dbReference>
<dbReference type="Proteomes" id="UP000521872">
    <property type="component" value="Unassembled WGS sequence"/>
</dbReference>
<gene>
    <name evidence="1" type="ORF">D9613_010820</name>
</gene>
<dbReference type="InterPro" id="IPR036047">
    <property type="entry name" value="F-box-like_dom_sf"/>
</dbReference>
<protein>
    <recommendedName>
        <fullName evidence="3">F-box domain-containing protein</fullName>
    </recommendedName>
</protein>
<accession>A0A8H4QLD8</accession>
<organism evidence="1 2">
    <name type="scientific">Agrocybe pediades</name>
    <dbReference type="NCBI Taxonomy" id="84607"/>
    <lineage>
        <taxon>Eukaryota</taxon>
        <taxon>Fungi</taxon>
        <taxon>Dikarya</taxon>
        <taxon>Basidiomycota</taxon>
        <taxon>Agaricomycotina</taxon>
        <taxon>Agaricomycetes</taxon>
        <taxon>Agaricomycetidae</taxon>
        <taxon>Agaricales</taxon>
        <taxon>Agaricineae</taxon>
        <taxon>Strophariaceae</taxon>
        <taxon>Agrocybe</taxon>
    </lineage>
</organism>
<evidence type="ECO:0008006" key="3">
    <source>
        <dbReference type="Google" id="ProtNLM"/>
    </source>
</evidence>
<sequence>MWLLKFRTRKTRFKNRYESWFQSYSDLVTRVTNFSGTIATDVTPGLFNPDSTRVRSLKIFEDVSTMTALHEDLLFKIFLEDTYAGPHFPFTKDRPLTTARHCSQVCRQWRSIFLSSSSIWGRLIDLNGLKETTDQWRNEILARTGDAVLWVYGFVNRDVWDFLSPFLQKNWRRVQILVIRDINTLDMTSLDLQQEMWAFMKEPAPQLCRIQVKQDNPLTSGLPTSPLFGDDAPLLKDFSMKHKFPTNVSWICNLSSISFPSTFNMDEVLTTLWRMPRLEYLSLSVDSDIPHA</sequence>
<name>A0A8H4QLD8_9AGAR</name>
<reference evidence="1 2" key="1">
    <citation type="submission" date="2019-12" db="EMBL/GenBank/DDBJ databases">
        <authorList>
            <person name="Floudas D."/>
            <person name="Bentzer J."/>
            <person name="Ahren D."/>
            <person name="Johansson T."/>
            <person name="Persson P."/>
            <person name="Tunlid A."/>
        </authorList>
    </citation>
    <scope>NUCLEOTIDE SEQUENCE [LARGE SCALE GENOMIC DNA]</scope>
    <source>
        <strain evidence="1 2">CBS 102.39</strain>
    </source>
</reference>
<keyword evidence="2" id="KW-1185">Reference proteome</keyword>
<dbReference type="SUPFAM" id="SSF81383">
    <property type="entry name" value="F-box domain"/>
    <property type="match status" value="1"/>
</dbReference>
<dbReference type="AlphaFoldDB" id="A0A8H4QLD8"/>
<dbReference type="EMBL" id="JAACJL010000046">
    <property type="protein sequence ID" value="KAF4612993.1"/>
    <property type="molecule type" value="Genomic_DNA"/>
</dbReference>
<evidence type="ECO:0000313" key="2">
    <source>
        <dbReference type="Proteomes" id="UP000521872"/>
    </source>
</evidence>
<proteinExistence type="predicted"/>
<evidence type="ECO:0000313" key="1">
    <source>
        <dbReference type="EMBL" id="KAF4612993.1"/>
    </source>
</evidence>
<comment type="caution">
    <text evidence="1">The sequence shown here is derived from an EMBL/GenBank/DDBJ whole genome shotgun (WGS) entry which is preliminary data.</text>
</comment>